<keyword evidence="4" id="KW-0479">Metal-binding</keyword>
<keyword evidence="3" id="KW-0808">Transferase</keyword>
<keyword evidence="8" id="KW-0054">Arabinose catabolism</keyword>
<proteinExistence type="predicted"/>
<evidence type="ECO:0000256" key="7">
    <source>
        <dbReference type="ARBA" id="ARBA00022840"/>
    </source>
</evidence>
<evidence type="ECO:0000313" key="15">
    <source>
        <dbReference type="Proteomes" id="UP001165090"/>
    </source>
</evidence>
<keyword evidence="9" id="KW-0413">Isomerase</keyword>
<protein>
    <recommendedName>
        <fullName evidence="2">glycerol kinase</fullName>
        <ecNumber evidence="2">2.7.1.30</ecNumber>
    </recommendedName>
</protein>
<keyword evidence="7" id="KW-0067">ATP-binding</keyword>
<keyword evidence="5" id="KW-0547">Nucleotide-binding</keyword>
<dbReference type="Proteomes" id="UP001165090">
    <property type="component" value="Unassembled WGS sequence"/>
</dbReference>
<dbReference type="SUPFAM" id="SSF53067">
    <property type="entry name" value="Actin-like ATPase domain"/>
    <property type="match status" value="2"/>
</dbReference>
<comment type="caution">
    <text evidence="14">The sequence shown here is derived from an EMBL/GenBank/DDBJ whole genome shotgun (WGS) entry which is preliminary data.</text>
</comment>
<dbReference type="EMBL" id="BSDZ01000020">
    <property type="protein sequence ID" value="GLI64537.1"/>
    <property type="molecule type" value="Genomic_DNA"/>
</dbReference>
<dbReference type="Pfam" id="PF02782">
    <property type="entry name" value="FGGY_C"/>
    <property type="match status" value="1"/>
</dbReference>
<evidence type="ECO:0000256" key="5">
    <source>
        <dbReference type="ARBA" id="ARBA00022741"/>
    </source>
</evidence>
<evidence type="ECO:0000256" key="11">
    <source>
        <dbReference type="SAM" id="MobiDB-lite"/>
    </source>
</evidence>
<dbReference type="PROSITE" id="PS00445">
    <property type="entry name" value="FGGY_KINASES_2"/>
    <property type="match status" value="1"/>
</dbReference>
<dbReference type="PROSITE" id="PS01086">
    <property type="entry name" value="RIBUL_P_3_EPIMER_2"/>
    <property type="match status" value="1"/>
</dbReference>
<name>A0ABQ5S5D6_9CHLO</name>
<evidence type="ECO:0000313" key="14">
    <source>
        <dbReference type="EMBL" id="GLI64537.1"/>
    </source>
</evidence>
<dbReference type="PANTHER" id="PTHR43435:SF4">
    <property type="entry name" value="FGGY CARBOHYDRATE KINASE DOMAIN-CONTAINING PROTEIN"/>
    <property type="match status" value="1"/>
</dbReference>
<feature type="domain" description="Carbohydrate kinase FGGY N-terminal" evidence="12">
    <location>
        <begin position="6"/>
        <end position="258"/>
    </location>
</feature>
<feature type="compositionally biased region" description="Low complexity" evidence="11">
    <location>
        <begin position="639"/>
        <end position="649"/>
    </location>
</feature>
<evidence type="ECO:0000256" key="4">
    <source>
        <dbReference type="ARBA" id="ARBA00022723"/>
    </source>
</evidence>
<dbReference type="InterPro" id="IPR011060">
    <property type="entry name" value="RibuloseP-bd_barrel"/>
</dbReference>
<comment type="pathway">
    <text evidence="1">Polyol metabolism; glycerol degradation via glycerol kinase pathway; sn-glycerol 3-phosphate from glycerol: step 1/1.</text>
</comment>
<evidence type="ECO:0000256" key="2">
    <source>
        <dbReference type="ARBA" id="ARBA00012099"/>
    </source>
</evidence>
<dbReference type="CDD" id="cd07781">
    <property type="entry name" value="ASKHA_NBD_FGGY_L-RBK"/>
    <property type="match status" value="1"/>
</dbReference>
<dbReference type="Pfam" id="PF00370">
    <property type="entry name" value="FGGY_N"/>
    <property type="match status" value="1"/>
</dbReference>
<evidence type="ECO:0000256" key="10">
    <source>
        <dbReference type="ARBA" id="ARBA00023277"/>
    </source>
</evidence>
<dbReference type="InterPro" id="IPR000056">
    <property type="entry name" value="Ribul_P_3_epim-like"/>
</dbReference>
<dbReference type="InterPro" id="IPR013785">
    <property type="entry name" value="Aldolase_TIM"/>
</dbReference>
<evidence type="ECO:0000256" key="9">
    <source>
        <dbReference type="ARBA" id="ARBA00023235"/>
    </source>
</evidence>
<dbReference type="SUPFAM" id="SSF51366">
    <property type="entry name" value="Ribulose-phoshate binding barrel"/>
    <property type="match status" value="1"/>
</dbReference>
<evidence type="ECO:0000259" key="12">
    <source>
        <dbReference type="Pfam" id="PF00370"/>
    </source>
</evidence>
<dbReference type="InterPro" id="IPR005929">
    <property type="entry name" value="Ribulokinase"/>
</dbReference>
<keyword evidence="10" id="KW-0119">Carbohydrate metabolism</keyword>
<feature type="region of interest" description="Disordered" evidence="11">
    <location>
        <begin position="639"/>
        <end position="660"/>
    </location>
</feature>
<keyword evidence="6" id="KW-0418">Kinase</keyword>
<dbReference type="InterPro" id="IPR043129">
    <property type="entry name" value="ATPase_NBD"/>
</dbReference>
<accession>A0ABQ5S5D6</accession>
<dbReference type="CDD" id="cd00429">
    <property type="entry name" value="RPE"/>
    <property type="match status" value="1"/>
</dbReference>
<organism evidence="14 15">
    <name type="scientific">Volvox africanus</name>
    <dbReference type="NCBI Taxonomy" id="51714"/>
    <lineage>
        <taxon>Eukaryota</taxon>
        <taxon>Viridiplantae</taxon>
        <taxon>Chlorophyta</taxon>
        <taxon>core chlorophytes</taxon>
        <taxon>Chlorophyceae</taxon>
        <taxon>CS clade</taxon>
        <taxon>Chlamydomonadales</taxon>
        <taxon>Volvocaceae</taxon>
        <taxon>Volvox</taxon>
    </lineage>
</organism>
<dbReference type="Pfam" id="PF00834">
    <property type="entry name" value="Ribul_P_3_epim"/>
    <property type="match status" value="2"/>
</dbReference>
<keyword evidence="15" id="KW-1185">Reference proteome</keyword>
<evidence type="ECO:0000256" key="3">
    <source>
        <dbReference type="ARBA" id="ARBA00022679"/>
    </source>
</evidence>
<dbReference type="InterPro" id="IPR018483">
    <property type="entry name" value="Carb_kinase_FGGY_CS"/>
</dbReference>
<evidence type="ECO:0000256" key="1">
    <source>
        <dbReference type="ARBA" id="ARBA00005190"/>
    </source>
</evidence>
<dbReference type="InterPro" id="IPR018484">
    <property type="entry name" value="FGGY_N"/>
</dbReference>
<dbReference type="InterPro" id="IPR018485">
    <property type="entry name" value="FGGY_C"/>
</dbReference>
<evidence type="ECO:0000256" key="8">
    <source>
        <dbReference type="ARBA" id="ARBA00022935"/>
    </source>
</evidence>
<dbReference type="EC" id="2.7.1.30" evidence="2"/>
<dbReference type="PANTHER" id="PTHR43435">
    <property type="entry name" value="RIBULOKINASE"/>
    <property type="match status" value="1"/>
</dbReference>
<evidence type="ECO:0000256" key="6">
    <source>
        <dbReference type="ARBA" id="ARBA00022777"/>
    </source>
</evidence>
<reference evidence="14 15" key="1">
    <citation type="journal article" date="2023" name="IScience">
        <title>Expanded male sex-determining region conserved during the evolution of homothallism in the green alga Volvox.</title>
        <authorList>
            <person name="Yamamoto K."/>
            <person name="Matsuzaki R."/>
            <person name="Mahakham W."/>
            <person name="Heman W."/>
            <person name="Sekimoto H."/>
            <person name="Kawachi M."/>
            <person name="Minakuchi Y."/>
            <person name="Toyoda A."/>
            <person name="Nozaki H."/>
        </authorList>
    </citation>
    <scope>NUCLEOTIDE SEQUENCE [LARGE SCALE GENOMIC DNA]</scope>
    <source>
        <strain evidence="14 15">NIES-4468</strain>
    </source>
</reference>
<feature type="domain" description="Carbohydrate kinase FGGY C-terminal" evidence="13">
    <location>
        <begin position="283"/>
        <end position="455"/>
    </location>
</feature>
<sequence length="821" mass="85498">MISDHYVIGVDGGTESLRAAVFNSAGHIVGSHAAQYETQYPHPGWAEQRPEDWWDALGQAVQGAMDAARVSPEHVAAICLDTTCCTVVALGSDGEPLRPALLWMDMRSAAQAEKVAAAADVALEVNSGGSGPVSAEWMIPKALWLAECEPDVYGAAKTVCEYQDYLNLRLTGRRCASANNMSVRWHYSVRRGPPLSLLEKLGIPDLADKWPCSGPGGAVLAPGELVGGLTRAAADHLGLVEGTRVAQGGADAFIGMIGLGVIRPGQMALLTGSSHLQLGVVDSELHGRGFFGTYQDAVLPGCHVIEGGQTSTGSVIAWFRRTCCAPNTSYAELDREAAEVAPGCEGLVALDHFQGNRTPHTDARSRGALAGLTLKHGRGHMFRALLESVAAGTALILRTMSSAGYRPGSITVAGGAARSELWLQIHADMCGLPLRLTRCAEAPMLGCAILAAVAAGMYDSVPAAADVMVAVEREVVPNPDSVIAHQQPLARYAALYPALAHIFHGTYDKKYDRTPSNTETRQASCGPDGGGWRGAGADAGAILVAPSILAADFAHLGSAVSEAEAAGADWVHVDVFDGSWDRCPNFTIGPPVVSALRRATQLPLDCHLAVQDPGRYVDALVAAGASGITFHWEVFNHHQPQQQGEQTQQRYPHGNGTPNRTLSGSTGCCGEGGGAGGSSVAALAAKIRSAGVRVGVALAPDSDLPDELVAMAQRGELDMVLVMTVDPGFGGQTFQMQVLGKVRQLRASCPRLLIQVDGGVNVRTAVEAVAAGANVLVAGTFLYGHPEGLAAGVAQLRTAAVSANTATTTAAEMGGEGCFDM</sequence>
<gene>
    <name evidence="14" type="ORF">VaNZ11_007831</name>
</gene>
<dbReference type="Gene3D" id="3.30.420.40">
    <property type="match status" value="2"/>
</dbReference>
<evidence type="ECO:0000259" key="13">
    <source>
        <dbReference type="Pfam" id="PF02782"/>
    </source>
</evidence>
<dbReference type="Gene3D" id="3.20.20.70">
    <property type="entry name" value="Aldolase class I"/>
    <property type="match status" value="1"/>
</dbReference>